<name>A0A1Y2E8B8_9PEZI</name>
<proteinExistence type="inferred from homology"/>
<evidence type="ECO:0000259" key="2">
    <source>
        <dbReference type="Pfam" id="PF08547"/>
    </source>
</evidence>
<dbReference type="GO" id="GO:0051082">
    <property type="term" value="F:unfolded protein binding"/>
    <property type="evidence" value="ECO:0007669"/>
    <property type="project" value="TreeGrafter"/>
</dbReference>
<comment type="similarity">
    <text evidence="1">Belongs to the CIA30 family.</text>
</comment>
<dbReference type="InterPro" id="IPR013857">
    <property type="entry name" value="NADH-UbQ_OxRdtase-assoc_prot30"/>
</dbReference>
<sequence length="195" mass="20894">PWNASLWISSDDSVRGGGSFSNLTITPTNAIFSGLLDSTTLGGAGFASQRTMGSLDWNLADWDGLLLSVSLSDGMKYTLTLKDVLPADDSASSLLYETNFTVPSGGAEAVQLPWTDFVATLRGTTQTGAKALDTSSVKRLSIMMRSYFGEQQGDFSLTLDSIAAYKSDANTAETRAASTPGELMRRIWGRIQSHF</sequence>
<reference evidence="3 4" key="1">
    <citation type="submission" date="2016-07" db="EMBL/GenBank/DDBJ databases">
        <title>Pervasive Adenine N6-methylation of Active Genes in Fungi.</title>
        <authorList>
            <consortium name="DOE Joint Genome Institute"/>
            <person name="Mondo S.J."/>
            <person name="Dannebaum R.O."/>
            <person name="Kuo R.C."/>
            <person name="Labutti K."/>
            <person name="Haridas S."/>
            <person name="Kuo A."/>
            <person name="Salamov A."/>
            <person name="Ahrendt S.R."/>
            <person name="Lipzen A."/>
            <person name="Sullivan W."/>
            <person name="Andreopoulos W.B."/>
            <person name="Clum A."/>
            <person name="Lindquist E."/>
            <person name="Daum C."/>
            <person name="Ramamoorthy G.K."/>
            <person name="Gryganskyi A."/>
            <person name="Culley D."/>
            <person name="Magnuson J.K."/>
            <person name="James T.Y."/>
            <person name="O'Malley M.A."/>
            <person name="Stajich J.E."/>
            <person name="Spatafora J.W."/>
            <person name="Visel A."/>
            <person name="Grigoriev I.V."/>
        </authorList>
    </citation>
    <scope>NUCLEOTIDE SEQUENCE [LARGE SCALE GENOMIC DNA]</scope>
    <source>
        <strain evidence="3 4">CBS 129021</strain>
    </source>
</reference>
<dbReference type="SUPFAM" id="SSF49785">
    <property type="entry name" value="Galactose-binding domain-like"/>
    <property type="match status" value="1"/>
</dbReference>
<dbReference type="GO" id="GO:0010257">
    <property type="term" value="P:NADH dehydrogenase complex assembly"/>
    <property type="evidence" value="ECO:0007669"/>
    <property type="project" value="TreeGrafter"/>
</dbReference>
<dbReference type="InterPro" id="IPR008979">
    <property type="entry name" value="Galactose-bd-like_sf"/>
</dbReference>
<dbReference type="EMBL" id="MCFJ01000004">
    <property type="protein sequence ID" value="ORY67800.1"/>
    <property type="molecule type" value="Genomic_DNA"/>
</dbReference>
<dbReference type="PANTHER" id="PTHR13194">
    <property type="entry name" value="COMPLEX I INTERMEDIATE-ASSOCIATED PROTEIN 30"/>
    <property type="match status" value="1"/>
</dbReference>
<evidence type="ECO:0000256" key="1">
    <source>
        <dbReference type="ARBA" id="ARBA00007884"/>
    </source>
</evidence>
<dbReference type="InterPro" id="IPR039131">
    <property type="entry name" value="NDUFAF1"/>
</dbReference>
<dbReference type="Pfam" id="PF08547">
    <property type="entry name" value="CIA30"/>
    <property type="match status" value="1"/>
</dbReference>
<feature type="non-terminal residue" evidence="3">
    <location>
        <position position="1"/>
    </location>
</feature>
<dbReference type="PANTHER" id="PTHR13194:SF19">
    <property type="entry name" value="NAD(P)-BINDING ROSSMANN-FOLD SUPERFAMILY PROTEIN"/>
    <property type="match status" value="1"/>
</dbReference>
<dbReference type="Proteomes" id="UP000193689">
    <property type="component" value="Unassembled WGS sequence"/>
</dbReference>
<accession>A0A1Y2E8B8</accession>
<evidence type="ECO:0000313" key="3">
    <source>
        <dbReference type="EMBL" id="ORY67800.1"/>
    </source>
</evidence>
<dbReference type="RefSeq" id="XP_040718424.1">
    <property type="nucleotide sequence ID" value="XM_040855520.1"/>
</dbReference>
<keyword evidence="4" id="KW-1185">Reference proteome</keyword>
<gene>
    <name evidence="3" type="ORF">BCR38DRAFT_337185</name>
</gene>
<dbReference type="AlphaFoldDB" id="A0A1Y2E8B8"/>
<evidence type="ECO:0000313" key="4">
    <source>
        <dbReference type="Proteomes" id="UP000193689"/>
    </source>
</evidence>
<dbReference type="OrthoDB" id="426386at2759"/>
<dbReference type="InParanoid" id="A0A1Y2E8B8"/>
<organism evidence="3 4">
    <name type="scientific">Pseudomassariella vexata</name>
    <dbReference type="NCBI Taxonomy" id="1141098"/>
    <lineage>
        <taxon>Eukaryota</taxon>
        <taxon>Fungi</taxon>
        <taxon>Dikarya</taxon>
        <taxon>Ascomycota</taxon>
        <taxon>Pezizomycotina</taxon>
        <taxon>Sordariomycetes</taxon>
        <taxon>Xylariomycetidae</taxon>
        <taxon>Amphisphaeriales</taxon>
        <taxon>Pseudomassariaceae</taxon>
        <taxon>Pseudomassariella</taxon>
    </lineage>
</organism>
<protein>
    <submittedName>
        <fullName evidence="3">Complex I intermediate-associated protein 30-domain-containing protein</fullName>
    </submittedName>
</protein>
<comment type="caution">
    <text evidence="3">The sequence shown here is derived from an EMBL/GenBank/DDBJ whole genome shotgun (WGS) entry which is preliminary data.</text>
</comment>
<dbReference type="GeneID" id="63771732"/>
<feature type="domain" description="NADH:ubiquinone oxidoreductase intermediate-associated protein 30" evidence="2">
    <location>
        <begin position="6"/>
        <end position="158"/>
    </location>
</feature>